<comment type="caution">
    <text evidence="8">The sequence shown here is derived from an EMBL/GenBank/DDBJ whole genome shotgun (WGS) entry which is preliminary data.</text>
</comment>
<feature type="domain" description="Alpha-D-phosphohexomutase alpha/beta/alpha" evidence="7">
    <location>
        <begin position="3"/>
        <end position="127"/>
    </location>
</feature>
<keyword evidence="6" id="KW-0413">Isomerase</keyword>
<dbReference type="GO" id="GO:0005975">
    <property type="term" value="P:carbohydrate metabolic process"/>
    <property type="evidence" value="ECO:0007669"/>
    <property type="project" value="InterPro"/>
</dbReference>
<dbReference type="GO" id="GO:0000287">
    <property type="term" value="F:magnesium ion binding"/>
    <property type="evidence" value="ECO:0007669"/>
    <property type="project" value="InterPro"/>
</dbReference>
<dbReference type="PANTHER" id="PTHR43771">
    <property type="entry name" value="PHOSPHOMANNOMUTASE"/>
    <property type="match status" value="1"/>
</dbReference>
<dbReference type="Gene3D" id="3.40.120.10">
    <property type="entry name" value="Alpha-D-Glucose-1,6-Bisphosphate, subunit A, domain 3"/>
    <property type="match status" value="1"/>
</dbReference>
<protein>
    <recommendedName>
        <fullName evidence="7">Alpha-D-phosphohexomutase alpha/beta/alpha domain-containing protein</fullName>
    </recommendedName>
</protein>
<organism evidence="8">
    <name type="scientific">marine sediment metagenome</name>
    <dbReference type="NCBI Taxonomy" id="412755"/>
    <lineage>
        <taxon>unclassified sequences</taxon>
        <taxon>metagenomes</taxon>
        <taxon>ecological metagenomes</taxon>
    </lineage>
</organism>
<dbReference type="InterPro" id="IPR016055">
    <property type="entry name" value="A-D-PHexomutase_a/b/a-I/II/III"/>
</dbReference>
<name>X0U6D6_9ZZZZ</name>
<evidence type="ECO:0000256" key="2">
    <source>
        <dbReference type="ARBA" id="ARBA00010231"/>
    </source>
</evidence>
<evidence type="ECO:0000256" key="1">
    <source>
        <dbReference type="ARBA" id="ARBA00001946"/>
    </source>
</evidence>
<keyword evidence="4" id="KW-0479">Metal-binding</keyword>
<comment type="similarity">
    <text evidence="2">Belongs to the phosphohexose mutase family.</text>
</comment>
<proteinExistence type="inferred from homology"/>
<sequence length="154" mass="16201">MGRLFGTNGVRGVANRELTVELVTRLAASIGAYFGGSVAVGRDGRITSPMFRDAAVCGLLSVGCNVYDAGMLPTPALQHAVRSNGLNAGVMITASHNPPEFNGMKVIAADGVEASRGQESEIEEIFFGDGPELSPWDGIGTVQWLEALEAYQET</sequence>
<evidence type="ECO:0000256" key="6">
    <source>
        <dbReference type="ARBA" id="ARBA00023235"/>
    </source>
</evidence>
<evidence type="ECO:0000256" key="4">
    <source>
        <dbReference type="ARBA" id="ARBA00022723"/>
    </source>
</evidence>
<dbReference type="InterPro" id="IPR016066">
    <property type="entry name" value="A-D-PHexomutase_CS"/>
</dbReference>
<dbReference type="Pfam" id="PF02878">
    <property type="entry name" value="PGM_PMM_I"/>
    <property type="match status" value="1"/>
</dbReference>
<evidence type="ECO:0000256" key="3">
    <source>
        <dbReference type="ARBA" id="ARBA00022553"/>
    </source>
</evidence>
<dbReference type="AlphaFoldDB" id="X0U6D6"/>
<evidence type="ECO:0000313" key="8">
    <source>
        <dbReference type="EMBL" id="GAG01125.1"/>
    </source>
</evidence>
<reference evidence="8" key="1">
    <citation type="journal article" date="2014" name="Front. Microbiol.">
        <title>High frequency of phylogenetically diverse reductive dehalogenase-homologous genes in deep subseafloor sedimentary metagenomes.</title>
        <authorList>
            <person name="Kawai M."/>
            <person name="Futagami T."/>
            <person name="Toyoda A."/>
            <person name="Takaki Y."/>
            <person name="Nishi S."/>
            <person name="Hori S."/>
            <person name="Arai W."/>
            <person name="Tsubouchi T."/>
            <person name="Morono Y."/>
            <person name="Uchiyama I."/>
            <person name="Ito T."/>
            <person name="Fujiyama A."/>
            <person name="Inagaki F."/>
            <person name="Takami H."/>
        </authorList>
    </citation>
    <scope>NUCLEOTIDE SEQUENCE</scope>
    <source>
        <strain evidence="8">Expedition CK06-06</strain>
    </source>
</reference>
<feature type="non-terminal residue" evidence="8">
    <location>
        <position position="154"/>
    </location>
</feature>
<dbReference type="GO" id="GO:0016868">
    <property type="term" value="F:intramolecular phosphotransferase activity"/>
    <property type="evidence" value="ECO:0007669"/>
    <property type="project" value="InterPro"/>
</dbReference>
<keyword evidence="5" id="KW-0460">Magnesium</keyword>
<dbReference type="EMBL" id="BARS01026468">
    <property type="protein sequence ID" value="GAG01125.1"/>
    <property type="molecule type" value="Genomic_DNA"/>
</dbReference>
<dbReference type="SUPFAM" id="SSF53738">
    <property type="entry name" value="Phosphoglucomutase, first 3 domains"/>
    <property type="match status" value="1"/>
</dbReference>
<evidence type="ECO:0000256" key="5">
    <source>
        <dbReference type="ARBA" id="ARBA00022842"/>
    </source>
</evidence>
<dbReference type="PANTHER" id="PTHR43771:SF1">
    <property type="entry name" value="PHOSPHOMANNOMUTASE"/>
    <property type="match status" value="1"/>
</dbReference>
<accession>X0U6D6</accession>
<comment type="cofactor">
    <cofactor evidence="1">
        <name>Mg(2+)</name>
        <dbReference type="ChEBI" id="CHEBI:18420"/>
    </cofactor>
</comment>
<dbReference type="PROSITE" id="PS00710">
    <property type="entry name" value="PGM_PMM"/>
    <property type="match status" value="1"/>
</dbReference>
<dbReference type="InterPro" id="IPR005844">
    <property type="entry name" value="A-D-PHexomutase_a/b/a-I"/>
</dbReference>
<evidence type="ECO:0000259" key="7">
    <source>
        <dbReference type="Pfam" id="PF02878"/>
    </source>
</evidence>
<keyword evidence="3" id="KW-0597">Phosphoprotein</keyword>
<dbReference type="FunFam" id="3.40.120.10:FF:000001">
    <property type="entry name" value="Phosphoglucosamine mutase"/>
    <property type="match status" value="1"/>
</dbReference>
<gene>
    <name evidence="8" type="ORF">S01H1_41707</name>
</gene>